<dbReference type="AlphaFoldDB" id="A0A2P9AQ95"/>
<name>A0A2P9AQ95_9HYPH</name>
<gene>
    <name evidence="1" type="ORF">BQ8482_340158</name>
</gene>
<sequence>MQLQISPNVAHCHRTAEIRSVVQQPFMSAGIKVNELRMIRFGRHKWPNAWADEGSHRERAARNEV</sequence>
<proteinExistence type="predicted"/>
<evidence type="ECO:0000313" key="1">
    <source>
        <dbReference type="EMBL" id="SJM33262.1"/>
    </source>
</evidence>
<reference evidence="2" key="1">
    <citation type="submission" date="2016-12" db="EMBL/GenBank/DDBJ databases">
        <authorList>
            <person name="Brunel B."/>
        </authorList>
    </citation>
    <scope>NUCLEOTIDE SEQUENCE [LARGE SCALE GENOMIC DNA]</scope>
</reference>
<evidence type="ECO:0000313" key="2">
    <source>
        <dbReference type="Proteomes" id="UP000245698"/>
    </source>
</evidence>
<dbReference type="Proteomes" id="UP000245698">
    <property type="component" value="Unassembled WGS sequence"/>
</dbReference>
<dbReference type="EMBL" id="FUIG01000042">
    <property type="protein sequence ID" value="SJM33262.1"/>
    <property type="molecule type" value="Genomic_DNA"/>
</dbReference>
<accession>A0A2P9AQ95</accession>
<dbReference type="RefSeq" id="WP_165848706.1">
    <property type="nucleotide sequence ID" value="NZ_FUIG01000042.1"/>
</dbReference>
<organism evidence="1 2">
    <name type="scientific">Mesorhizobium delmotii</name>
    <dbReference type="NCBI Taxonomy" id="1631247"/>
    <lineage>
        <taxon>Bacteria</taxon>
        <taxon>Pseudomonadati</taxon>
        <taxon>Pseudomonadota</taxon>
        <taxon>Alphaproteobacteria</taxon>
        <taxon>Hyphomicrobiales</taxon>
        <taxon>Phyllobacteriaceae</taxon>
        <taxon>Mesorhizobium</taxon>
    </lineage>
</organism>
<protein>
    <submittedName>
        <fullName evidence="1">Uncharacterized protein</fullName>
    </submittedName>
</protein>
<keyword evidence="2" id="KW-1185">Reference proteome</keyword>